<name>V4MC81_EUTSA</name>
<proteinExistence type="predicted"/>
<dbReference type="KEGG" id="eus:EUTSA_v10019360mg"/>
<dbReference type="AlphaFoldDB" id="V4MC81"/>
<dbReference type="Proteomes" id="UP000030689">
    <property type="component" value="Unassembled WGS sequence"/>
</dbReference>
<gene>
    <name evidence="2" type="ORF">EUTSA_v10019360mg</name>
</gene>
<evidence type="ECO:0008006" key="4">
    <source>
        <dbReference type="Google" id="ProtNLM"/>
    </source>
</evidence>
<dbReference type="STRING" id="72664.V4MC81"/>
<dbReference type="OrthoDB" id="1094312at2759"/>
<evidence type="ECO:0000313" key="3">
    <source>
        <dbReference type="Proteomes" id="UP000030689"/>
    </source>
</evidence>
<feature type="region of interest" description="Disordered" evidence="1">
    <location>
        <begin position="78"/>
        <end position="98"/>
    </location>
</feature>
<evidence type="ECO:0000313" key="2">
    <source>
        <dbReference type="EMBL" id="ESQ28836.1"/>
    </source>
</evidence>
<protein>
    <recommendedName>
        <fullName evidence="4">Transmembrane protein</fullName>
    </recommendedName>
</protein>
<evidence type="ECO:0000256" key="1">
    <source>
        <dbReference type="SAM" id="MobiDB-lite"/>
    </source>
</evidence>
<dbReference type="Gramene" id="ESQ28836">
    <property type="protein sequence ID" value="ESQ28836"/>
    <property type="gene ID" value="EUTSA_v10019360mg"/>
</dbReference>
<reference evidence="2 3" key="1">
    <citation type="journal article" date="2013" name="Front. Plant Sci.">
        <title>The Reference Genome of the Halophytic Plant Eutrema salsugineum.</title>
        <authorList>
            <person name="Yang R."/>
            <person name="Jarvis D.E."/>
            <person name="Chen H."/>
            <person name="Beilstein M.A."/>
            <person name="Grimwood J."/>
            <person name="Jenkins J."/>
            <person name="Shu S."/>
            <person name="Prochnik S."/>
            <person name="Xin M."/>
            <person name="Ma C."/>
            <person name="Schmutz J."/>
            <person name="Wing R.A."/>
            <person name="Mitchell-Olds T."/>
            <person name="Schumaker K.S."/>
            <person name="Wang X."/>
        </authorList>
    </citation>
    <scope>NUCLEOTIDE SEQUENCE [LARGE SCALE GENOMIC DNA]</scope>
</reference>
<dbReference type="EMBL" id="KI517953">
    <property type="protein sequence ID" value="ESQ28836.1"/>
    <property type="molecule type" value="Genomic_DNA"/>
</dbReference>
<keyword evidence="3" id="KW-1185">Reference proteome</keyword>
<sequence>MSKNATNKKMGLKSSNIAALVLPLLFILFTLSSQVGVVESTGRKLTFYGPPKRVVWTPPSNSCGTSPAAILSSKYWTRGQPCRRPRPPGTNIPVSQSP</sequence>
<organism evidence="2 3">
    <name type="scientific">Eutrema salsugineum</name>
    <name type="common">Saltwater cress</name>
    <name type="synonym">Sisymbrium salsugineum</name>
    <dbReference type="NCBI Taxonomy" id="72664"/>
    <lineage>
        <taxon>Eukaryota</taxon>
        <taxon>Viridiplantae</taxon>
        <taxon>Streptophyta</taxon>
        <taxon>Embryophyta</taxon>
        <taxon>Tracheophyta</taxon>
        <taxon>Spermatophyta</taxon>
        <taxon>Magnoliopsida</taxon>
        <taxon>eudicotyledons</taxon>
        <taxon>Gunneridae</taxon>
        <taxon>Pentapetalae</taxon>
        <taxon>rosids</taxon>
        <taxon>malvids</taxon>
        <taxon>Brassicales</taxon>
        <taxon>Brassicaceae</taxon>
        <taxon>Eutremeae</taxon>
        <taxon>Eutrema</taxon>
    </lineage>
</organism>
<accession>V4MC81</accession>
<dbReference type="OMA" id="ATMASEW"/>